<dbReference type="InterPro" id="IPR021686">
    <property type="entry name" value="DUF3268"/>
</dbReference>
<comment type="caution">
    <text evidence="1">The sequence shown here is derived from an EMBL/GenBank/DDBJ whole genome shotgun (WGS) entry which is preliminary data.</text>
</comment>
<keyword evidence="1" id="KW-0863">Zinc-finger</keyword>
<gene>
    <name evidence="1" type="ORF">PO382_21790</name>
</gene>
<keyword evidence="1" id="KW-0479">Metal-binding</keyword>
<evidence type="ECO:0000313" key="1">
    <source>
        <dbReference type="EMBL" id="MDC2744846.1"/>
    </source>
</evidence>
<evidence type="ECO:0000313" key="2">
    <source>
        <dbReference type="Proteomes" id="UP001219389"/>
    </source>
</evidence>
<dbReference type="GO" id="GO:0008270">
    <property type="term" value="F:zinc ion binding"/>
    <property type="evidence" value="ECO:0007669"/>
    <property type="project" value="UniProtKB-KW"/>
</dbReference>
<protein>
    <submittedName>
        <fullName evidence="1">Zinc-finger-containing protein</fullName>
    </submittedName>
</protein>
<dbReference type="RefSeq" id="WP_138343845.1">
    <property type="nucleotide sequence ID" value="NZ_JADMZM010000029.1"/>
</dbReference>
<proteinExistence type="predicted"/>
<name>A0AAW6HPK7_BACOV</name>
<dbReference type="Pfam" id="PF11672">
    <property type="entry name" value="DUF3268"/>
    <property type="match status" value="1"/>
</dbReference>
<dbReference type="AlphaFoldDB" id="A0AAW6HPK7"/>
<dbReference type="EMBL" id="JAQNZF010000038">
    <property type="protein sequence ID" value="MDC2744846.1"/>
    <property type="molecule type" value="Genomic_DNA"/>
</dbReference>
<keyword evidence="1" id="KW-0862">Zinc</keyword>
<organism evidence="1 2">
    <name type="scientific">Bacteroides ovatus</name>
    <dbReference type="NCBI Taxonomy" id="28116"/>
    <lineage>
        <taxon>Bacteria</taxon>
        <taxon>Pseudomonadati</taxon>
        <taxon>Bacteroidota</taxon>
        <taxon>Bacteroidia</taxon>
        <taxon>Bacteroidales</taxon>
        <taxon>Bacteroidaceae</taxon>
        <taxon>Bacteroides</taxon>
    </lineage>
</organism>
<reference evidence="1" key="1">
    <citation type="submission" date="2022-10" db="EMBL/GenBank/DDBJ databases">
        <title>Human gut microbiome strain richness.</title>
        <authorList>
            <person name="Chen-Liaw A."/>
        </authorList>
    </citation>
    <scope>NUCLEOTIDE SEQUENCE</scope>
    <source>
        <strain evidence="1">BSD2780120875st1_E1_BSD2780120875_150330</strain>
    </source>
</reference>
<sequence length="150" mass="17628">MIELNERQKQILAGKICPYCGQSTEFVDSVEIYGTSYGMMYLCRPCGAHVGVHKGTDRALGRLATRRLRKLKHEAHEYFDKIWQLEYMKRTEAYAWLSDMLDLPPEYTHIGMFSEITCTRVIYFSKQLLNDFRRLDLDFGNEPKTPYFPL</sequence>
<accession>A0AAW6HPK7</accession>
<dbReference type="Proteomes" id="UP001219389">
    <property type="component" value="Unassembled WGS sequence"/>
</dbReference>